<dbReference type="AlphaFoldDB" id="A0AAW5JTK8"/>
<evidence type="ECO:0000256" key="3">
    <source>
        <dbReference type="ARBA" id="ARBA00022723"/>
    </source>
</evidence>
<evidence type="ECO:0000259" key="11">
    <source>
        <dbReference type="PROSITE" id="PS50936"/>
    </source>
</evidence>
<keyword evidence="8 10" id="KW-0694">RNA-binding</keyword>
<sequence length="298" mass="32521">MGTDSGMILRALSGFYYVYTGTETVTCRARGKFRHQRVTPLVGDRVRFTDLGDGTGALDEILPRVNQFQRPAVANIDQLVIIASGAIPVTDPFLIDRMTAIADGKEGCGCVICINKCDLDAGDCLYDTYTAAGFPTLRVSAETGEGMDRLAELIAGKVSAFTGNSGVGKSSILNCLEPGFRLQVGAVSDKLGRGRHTTRHVELYQLSSGAIVADTPGFSSFDTERMELVRKEDLEHAFREFEPYLGQCRFTGCAHVKEKGCAVRAALAEGRIPASRHESYVRLYEQAKEHKAWELPQT</sequence>
<comment type="caution">
    <text evidence="13">The sequence shown here is derived from an EMBL/GenBank/DDBJ whole genome shotgun (WGS) entry which is preliminary data.</text>
</comment>
<dbReference type="CDD" id="cd04466">
    <property type="entry name" value="S1_YloQ_GTPase"/>
    <property type="match status" value="1"/>
</dbReference>
<feature type="binding site" evidence="10">
    <location>
        <position position="255"/>
    </location>
    <ligand>
        <name>Zn(2+)</name>
        <dbReference type="ChEBI" id="CHEBI:29105"/>
    </ligand>
</feature>
<dbReference type="SUPFAM" id="SSF50249">
    <property type="entry name" value="Nucleic acid-binding proteins"/>
    <property type="match status" value="1"/>
</dbReference>
<evidence type="ECO:0000313" key="14">
    <source>
        <dbReference type="Proteomes" id="UP001204562"/>
    </source>
</evidence>
<comment type="similarity">
    <text evidence="10">Belongs to the TRAFAC class YlqF/YawG GTPase family. RsgA subfamily.</text>
</comment>
<dbReference type="InterPro" id="IPR004881">
    <property type="entry name" value="Ribosome_biogen_GTPase_RsgA"/>
</dbReference>
<proteinExistence type="inferred from homology"/>
<accession>A0AAW5JTK8</accession>
<dbReference type="PROSITE" id="PS50936">
    <property type="entry name" value="ENGC_GTPASE"/>
    <property type="match status" value="1"/>
</dbReference>
<evidence type="ECO:0000313" key="13">
    <source>
        <dbReference type="EMBL" id="MCQ4770953.1"/>
    </source>
</evidence>
<dbReference type="GO" id="GO:0046872">
    <property type="term" value="F:metal ion binding"/>
    <property type="evidence" value="ECO:0007669"/>
    <property type="project" value="UniProtKB-KW"/>
</dbReference>
<evidence type="ECO:0000259" key="12">
    <source>
        <dbReference type="PROSITE" id="PS51721"/>
    </source>
</evidence>
<dbReference type="NCBIfam" id="TIGR00157">
    <property type="entry name" value="ribosome small subunit-dependent GTPase A"/>
    <property type="match status" value="1"/>
</dbReference>
<dbReference type="HAMAP" id="MF_01820">
    <property type="entry name" value="GTPase_RsgA"/>
    <property type="match status" value="1"/>
</dbReference>
<keyword evidence="1 10" id="KW-0963">Cytoplasm</keyword>
<dbReference type="Pfam" id="PF16745">
    <property type="entry name" value="RsgA_N"/>
    <property type="match status" value="1"/>
</dbReference>
<evidence type="ECO:0000256" key="5">
    <source>
        <dbReference type="ARBA" id="ARBA00022741"/>
    </source>
</evidence>
<dbReference type="SUPFAM" id="SSF52540">
    <property type="entry name" value="P-loop containing nucleoside triphosphate hydrolases"/>
    <property type="match status" value="1"/>
</dbReference>
<feature type="domain" description="EngC GTPase" evidence="11">
    <location>
        <begin position="74"/>
        <end position="219"/>
    </location>
</feature>
<evidence type="ECO:0000256" key="2">
    <source>
        <dbReference type="ARBA" id="ARBA00022517"/>
    </source>
</evidence>
<gene>
    <name evidence="10 13" type="primary">rsgA</name>
    <name evidence="13" type="ORF">NE579_10855</name>
</gene>
<keyword evidence="3 10" id="KW-0479">Metal-binding</keyword>
<evidence type="ECO:0000256" key="8">
    <source>
        <dbReference type="ARBA" id="ARBA00022884"/>
    </source>
</evidence>
<dbReference type="InterPro" id="IPR012340">
    <property type="entry name" value="NA-bd_OB-fold"/>
</dbReference>
<dbReference type="InterPro" id="IPR010914">
    <property type="entry name" value="RsgA_GTPase_dom"/>
</dbReference>
<dbReference type="Gene3D" id="3.40.50.300">
    <property type="entry name" value="P-loop containing nucleotide triphosphate hydrolases"/>
    <property type="match status" value="1"/>
</dbReference>
<keyword evidence="2 10" id="KW-0690">Ribosome biogenesis</keyword>
<comment type="function">
    <text evidence="10">One of several proteins that assist in the late maturation steps of the functional core of the 30S ribosomal subunit. Helps release RbfA from mature subunits. May play a role in the assembly of ribosomal proteins into the subunit. Circularly permuted GTPase that catalyzes slow GTP hydrolysis, GTPase activity is stimulated by the 30S ribosomal subunit.</text>
</comment>
<keyword evidence="6 10" id="KW-0378">Hydrolase</keyword>
<feature type="binding site" evidence="10">
    <location>
        <begin position="115"/>
        <end position="118"/>
    </location>
    <ligand>
        <name>GTP</name>
        <dbReference type="ChEBI" id="CHEBI:37565"/>
    </ligand>
</feature>
<evidence type="ECO:0000256" key="6">
    <source>
        <dbReference type="ARBA" id="ARBA00022801"/>
    </source>
</evidence>
<feature type="binding site" evidence="10">
    <location>
        <position position="248"/>
    </location>
    <ligand>
        <name>Zn(2+)</name>
        <dbReference type="ChEBI" id="CHEBI:29105"/>
    </ligand>
</feature>
<dbReference type="RefSeq" id="WP_256304271.1">
    <property type="nucleotide sequence ID" value="NZ_JANFYS010000022.1"/>
</dbReference>
<reference evidence="13" key="1">
    <citation type="submission" date="2022-06" db="EMBL/GenBank/DDBJ databases">
        <title>Isolation of gut microbiota from human fecal samples.</title>
        <authorList>
            <person name="Pamer E.G."/>
            <person name="Barat B."/>
            <person name="Waligurski E."/>
            <person name="Medina S."/>
            <person name="Paddock L."/>
            <person name="Mostad J."/>
        </authorList>
    </citation>
    <scope>NUCLEOTIDE SEQUENCE</scope>
    <source>
        <strain evidence="13">DFI.9.91</strain>
    </source>
</reference>
<comment type="cofactor">
    <cofactor evidence="10">
        <name>Zn(2+)</name>
        <dbReference type="ChEBI" id="CHEBI:29105"/>
    </cofactor>
    <text evidence="10">Binds 1 zinc ion per subunit.</text>
</comment>
<dbReference type="InterPro" id="IPR031944">
    <property type="entry name" value="RsgA_N"/>
</dbReference>
<dbReference type="Gene3D" id="1.10.40.50">
    <property type="entry name" value="Probable gtpase engc, domain 3"/>
    <property type="match status" value="1"/>
</dbReference>
<dbReference type="CDD" id="cd01854">
    <property type="entry name" value="YjeQ_EngC"/>
    <property type="match status" value="1"/>
</dbReference>
<dbReference type="Gene3D" id="2.40.50.140">
    <property type="entry name" value="Nucleic acid-binding proteins"/>
    <property type="match status" value="1"/>
</dbReference>
<comment type="subcellular location">
    <subcellularLocation>
        <location evidence="10">Cytoplasm</location>
    </subcellularLocation>
</comment>
<dbReference type="GO" id="GO:0019843">
    <property type="term" value="F:rRNA binding"/>
    <property type="evidence" value="ECO:0007669"/>
    <property type="project" value="UniProtKB-KW"/>
</dbReference>
<dbReference type="GO" id="GO:0005525">
    <property type="term" value="F:GTP binding"/>
    <property type="evidence" value="ECO:0007669"/>
    <property type="project" value="UniProtKB-UniRule"/>
</dbReference>
<dbReference type="PROSITE" id="PS51721">
    <property type="entry name" value="G_CP"/>
    <property type="match status" value="1"/>
</dbReference>
<keyword evidence="5 10" id="KW-0547">Nucleotide-binding</keyword>
<evidence type="ECO:0000256" key="4">
    <source>
        <dbReference type="ARBA" id="ARBA00022730"/>
    </source>
</evidence>
<evidence type="ECO:0000256" key="7">
    <source>
        <dbReference type="ARBA" id="ARBA00022833"/>
    </source>
</evidence>
<evidence type="ECO:0000256" key="1">
    <source>
        <dbReference type="ARBA" id="ARBA00022490"/>
    </source>
</evidence>
<evidence type="ECO:0000256" key="9">
    <source>
        <dbReference type="ARBA" id="ARBA00023134"/>
    </source>
</evidence>
<dbReference type="Pfam" id="PF03193">
    <property type="entry name" value="RsgA_GTPase"/>
    <property type="match status" value="1"/>
</dbReference>
<dbReference type="Proteomes" id="UP001204562">
    <property type="component" value="Unassembled WGS sequence"/>
</dbReference>
<dbReference type="InterPro" id="IPR030378">
    <property type="entry name" value="G_CP_dom"/>
</dbReference>
<name>A0AAW5JTK8_9FIRM</name>
<dbReference type="InterPro" id="IPR027417">
    <property type="entry name" value="P-loop_NTPase"/>
</dbReference>
<keyword evidence="9 10" id="KW-0342">GTP-binding</keyword>
<dbReference type="EC" id="3.6.1.-" evidence="10"/>
<keyword evidence="4 10" id="KW-0699">rRNA-binding</keyword>
<comment type="subunit">
    <text evidence="10">Monomer. Associates with 30S ribosomal subunit, binds 16S rRNA.</text>
</comment>
<dbReference type="GO" id="GO:0003924">
    <property type="term" value="F:GTPase activity"/>
    <property type="evidence" value="ECO:0007669"/>
    <property type="project" value="UniProtKB-UniRule"/>
</dbReference>
<dbReference type="GO" id="GO:0005737">
    <property type="term" value="C:cytoplasm"/>
    <property type="evidence" value="ECO:0007669"/>
    <property type="project" value="UniProtKB-SubCell"/>
</dbReference>
<organism evidence="13 14">
    <name type="scientific">Intestinimonas massiliensis</name>
    <name type="common">ex Afouda et al. 2020</name>
    <dbReference type="NCBI Taxonomy" id="1673721"/>
    <lineage>
        <taxon>Bacteria</taxon>
        <taxon>Bacillati</taxon>
        <taxon>Bacillota</taxon>
        <taxon>Clostridia</taxon>
        <taxon>Eubacteriales</taxon>
        <taxon>Intestinimonas</taxon>
    </lineage>
</organism>
<dbReference type="EMBL" id="JANFYS010000022">
    <property type="protein sequence ID" value="MCQ4770953.1"/>
    <property type="molecule type" value="Genomic_DNA"/>
</dbReference>
<protein>
    <recommendedName>
        <fullName evidence="10">Small ribosomal subunit biogenesis GTPase RsgA</fullName>
        <ecNumber evidence="10">3.6.1.-</ecNumber>
    </recommendedName>
</protein>
<dbReference type="GO" id="GO:0042274">
    <property type="term" value="P:ribosomal small subunit biogenesis"/>
    <property type="evidence" value="ECO:0007669"/>
    <property type="project" value="UniProtKB-UniRule"/>
</dbReference>
<keyword evidence="7 10" id="KW-0862">Zinc</keyword>
<feature type="domain" description="CP-type G" evidence="12">
    <location>
        <begin position="65"/>
        <end position="221"/>
    </location>
</feature>
<dbReference type="PANTHER" id="PTHR32120">
    <property type="entry name" value="SMALL RIBOSOMAL SUBUNIT BIOGENESIS GTPASE RSGA"/>
    <property type="match status" value="1"/>
</dbReference>
<dbReference type="PANTHER" id="PTHR32120:SF11">
    <property type="entry name" value="SMALL RIBOSOMAL SUBUNIT BIOGENESIS GTPASE RSGA 1, MITOCHONDRIAL-RELATED"/>
    <property type="match status" value="1"/>
</dbReference>
<feature type="binding site" evidence="10">
    <location>
        <position position="261"/>
    </location>
    <ligand>
        <name>Zn(2+)</name>
        <dbReference type="ChEBI" id="CHEBI:29105"/>
    </ligand>
</feature>
<feature type="binding site" evidence="10">
    <location>
        <position position="253"/>
    </location>
    <ligand>
        <name>Zn(2+)</name>
        <dbReference type="ChEBI" id="CHEBI:29105"/>
    </ligand>
</feature>
<feature type="binding site" evidence="10">
    <location>
        <begin position="163"/>
        <end position="171"/>
    </location>
    <ligand>
        <name>GTP</name>
        <dbReference type="ChEBI" id="CHEBI:37565"/>
    </ligand>
</feature>
<evidence type="ECO:0000256" key="10">
    <source>
        <dbReference type="HAMAP-Rule" id="MF_01820"/>
    </source>
</evidence>